<dbReference type="RefSeq" id="WP_138455428.1">
    <property type="nucleotide sequence ID" value="NZ_VBUU01000004.1"/>
</dbReference>
<sequence>MPAEWTSPNSVLVVTREDLDPHEISRRLGMKPTIALAPDKSRSFKNGAGLWSVAASEGTGTSTGAQIEALSSSILPVRPQLEALGQEGYSIELLIIGHVSGVHQIHISPNIFRSLQSLDLPVAFITRRSASEEDLFWANFEAQT</sequence>
<name>A0A5R8PH60_9NOCA</name>
<gene>
    <name evidence="1" type="ORF">FEK35_06375</name>
</gene>
<dbReference type="EMBL" id="VBUU01000004">
    <property type="protein sequence ID" value="TLG14788.1"/>
    <property type="molecule type" value="Genomic_DNA"/>
</dbReference>
<comment type="caution">
    <text evidence="1">The sequence shown here is derived from an EMBL/GenBank/DDBJ whole genome shotgun (WGS) entry which is preliminary data.</text>
</comment>
<dbReference type="AlphaFoldDB" id="A0A5R8PH60"/>
<evidence type="ECO:0000313" key="1">
    <source>
        <dbReference type="EMBL" id="TLG14788.1"/>
    </source>
</evidence>
<protein>
    <submittedName>
        <fullName evidence="1">DUF4279 domain-containing protein</fullName>
    </submittedName>
</protein>
<reference evidence="1 2" key="1">
    <citation type="submission" date="2019-05" db="EMBL/GenBank/DDBJ databases">
        <title>Genomes sequences of two Nocardia cyriacigeorgica environmental isolates, type strains Nocardia asteroides ATCC 19247 and Nocardia cyriacigeorgica DSM 44484.</title>
        <authorList>
            <person name="Vautrin F."/>
            <person name="Bergeron E."/>
            <person name="Dubost A."/>
            <person name="Abrouk D."/>
            <person name="Rodriguez Nava V."/>
            <person name="Pujic P."/>
        </authorList>
    </citation>
    <scope>NUCLEOTIDE SEQUENCE [LARGE SCALE GENOMIC DNA]</scope>
    <source>
        <strain evidence="1 2">EML 1456</strain>
    </source>
</reference>
<dbReference type="InterPro" id="IPR025459">
    <property type="entry name" value="DUF4279"/>
</dbReference>
<dbReference type="Pfam" id="PF14106">
    <property type="entry name" value="DUF4279"/>
    <property type="match status" value="1"/>
</dbReference>
<proteinExistence type="predicted"/>
<organism evidence="1 2">
    <name type="scientific">Nocardia cyriacigeorgica</name>
    <dbReference type="NCBI Taxonomy" id="135487"/>
    <lineage>
        <taxon>Bacteria</taxon>
        <taxon>Bacillati</taxon>
        <taxon>Actinomycetota</taxon>
        <taxon>Actinomycetes</taxon>
        <taxon>Mycobacteriales</taxon>
        <taxon>Nocardiaceae</taxon>
        <taxon>Nocardia</taxon>
    </lineage>
</organism>
<dbReference type="OrthoDB" id="4251977at2"/>
<evidence type="ECO:0000313" key="2">
    <source>
        <dbReference type="Proteomes" id="UP000308349"/>
    </source>
</evidence>
<accession>A0A5R8PH60</accession>
<dbReference type="Proteomes" id="UP000308349">
    <property type="component" value="Unassembled WGS sequence"/>
</dbReference>